<organism evidence="2 3">
    <name type="scientific">Psychrobacter alimentarius</name>
    <dbReference type="NCBI Taxonomy" id="261164"/>
    <lineage>
        <taxon>Bacteria</taxon>
        <taxon>Pseudomonadati</taxon>
        <taxon>Pseudomonadota</taxon>
        <taxon>Gammaproteobacteria</taxon>
        <taxon>Moraxellales</taxon>
        <taxon>Moraxellaceae</taxon>
        <taxon>Psychrobacter</taxon>
    </lineage>
</organism>
<dbReference type="PANTHER" id="PTHR35563">
    <property type="entry name" value="BARREL METAL-DEPENDENT HYDROLASE, PUTATIVE (AFU_ORTHOLOGUE AFUA_1G16240)-RELATED"/>
    <property type="match status" value="1"/>
</dbReference>
<gene>
    <name evidence="2" type="ORF">A3K91_2650</name>
</gene>
<evidence type="ECO:0000259" key="1">
    <source>
        <dbReference type="Pfam" id="PF04909"/>
    </source>
</evidence>
<keyword evidence="3" id="KW-1185">Reference proteome</keyword>
<dbReference type="InterPro" id="IPR032466">
    <property type="entry name" value="Metal_Hydrolase"/>
</dbReference>
<dbReference type="Pfam" id="PF04909">
    <property type="entry name" value="Amidohydro_2"/>
    <property type="match status" value="1"/>
</dbReference>
<proteinExistence type="predicted"/>
<dbReference type="PANTHER" id="PTHR35563:SF2">
    <property type="entry name" value="BARREL METAL-DEPENDENT HYDROLASE, PUTATIVE (AFU_ORTHOLOGUE AFUA_1G16240)-RELATED"/>
    <property type="match status" value="1"/>
</dbReference>
<dbReference type="EMBL" id="CP014945">
    <property type="protein sequence ID" value="AMT98220.1"/>
    <property type="molecule type" value="Genomic_DNA"/>
</dbReference>
<feature type="domain" description="Amidohydrolase-related" evidence="1">
    <location>
        <begin position="5"/>
        <end position="259"/>
    </location>
</feature>
<dbReference type="Gene3D" id="3.20.20.140">
    <property type="entry name" value="Metal-dependent hydrolases"/>
    <property type="match status" value="1"/>
</dbReference>
<protein>
    <submittedName>
        <fullName evidence="2">Amidohydrolase family protein</fullName>
    </submittedName>
</protein>
<dbReference type="Proteomes" id="UP000076104">
    <property type="component" value="Chromosome"/>
</dbReference>
<sequence length="266" mass="30614">MDYMDAHAHVFLHHDTFPTTARYRPTYTASVESYIEQLDRHGFHKAVLVQPSFLGTDNSYMLTALSKYPERLRGIAVLSNTTDASTLRSLDKQGIVGIRINLFGITCPDLTSPHWKAFLSQLADINWQVEIQAPPVYLIQLLPILKPYRLNIVIDHFGRFNPIKGVQDQEFLQLLDMLEPEKHWVKVSGYYRLGNEIGIQNAKDALKLLMQRNMRNHLIWGSDWPHTQNESQINFTKALTTFKKIINCDELAAQILTTNNTNLFTF</sequence>
<accession>A0ABM6A1T1</accession>
<dbReference type="InterPro" id="IPR006680">
    <property type="entry name" value="Amidohydro-rel"/>
</dbReference>
<dbReference type="SUPFAM" id="SSF51556">
    <property type="entry name" value="Metallo-dependent hydrolases"/>
    <property type="match status" value="1"/>
</dbReference>
<dbReference type="RefSeq" id="WP_062845698.1">
    <property type="nucleotide sequence ID" value="NZ_CP014945.1"/>
</dbReference>
<name>A0ABM6A1T1_9GAMM</name>
<evidence type="ECO:0000313" key="2">
    <source>
        <dbReference type="EMBL" id="AMT98220.1"/>
    </source>
</evidence>
<reference evidence="2 3" key="1">
    <citation type="submission" date="2016-03" db="EMBL/GenBank/DDBJ databases">
        <title>Genome sequencing of Psychrobacter alimentarius PAMC 27889.</title>
        <authorList>
            <person name="Lee J."/>
            <person name="Kim O.-S."/>
        </authorList>
    </citation>
    <scope>NUCLEOTIDE SEQUENCE [LARGE SCALE GENOMIC DNA]</scope>
    <source>
        <strain evidence="2 3">PAMC 27889</strain>
    </source>
</reference>
<dbReference type="InterPro" id="IPR052358">
    <property type="entry name" value="Aro_Compnd_Degr_Hydrolases"/>
</dbReference>
<dbReference type="GeneID" id="33059022"/>
<evidence type="ECO:0000313" key="3">
    <source>
        <dbReference type="Proteomes" id="UP000076104"/>
    </source>
</evidence>